<dbReference type="Pfam" id="PF00312">
    <property type="entry name" value="Ribosomal_S15"/>
    <property type="match status" value="1"/>
</dbReference>
<name>A0AAF0TFA5_SOLVR</name>
<feature type="domain" description="Small ribosomal subunit protein uS15 N-terminal" evidence="5">
    <location>
        <begin position="1"/>
        <end position="75"/>
    </location>
</feature>
<organism evidence="6 7">
    <name type="scientific">Solanum verrucosum</name>
    <dbReference type="NCBI Taxonomy" id="315347"/>
    <lineage>
        <taxon>Eukaryota</taxon>
        <taxon>Viridiplantae</taxon>
        <taxon>Streptophyta</taxon>
        <taxon>Embryophyta</taxon>
        <taxon>Tracheophyta</taxon>
        <taxon>Spermatophyta</taxon>
        <taxon>Magnoliopsida</taxon>
        <taxon>eudicotyledons</taxon>
        <taxon>Gunneridae</taxon>
        <taxon>Pentapetalae</taxon>
        <taxon>asterids</taxon>
        <taxon>lamiids</taxon>
        <taxon>Solanales</taxon>
        <taxon>Solanaceae</taxon>
        <taxon>Solanoideae</taxon>
        <taxon>Solaneae</taxon>
        <taxon>Solanum</taxon>
    </lineage>
</organism>
<dbReference type="NCBIfam" id="NF006331">
    <property type="entry name" value="PRK08561.1"/>
    <property type="match status" value="1"/>
</dbReference>
<dbReference type="SUPFAM" id="SSF47060">
    <property type="entry name" value="S15/NS1 RNA-binding domain"/>
    <property type="match status" value="1"/>
</dbReference>
<dbReference type="Gene3D" id="1.10.287.10">
    <property type="entry name" value="S15/NS1, RNA-binding"/>
    <property type="match status" value="1"/>
</dbReference>
<sequence>MGRMHSRGKGISASALPYKRTPPSWLKISAPDVRNYLLISFISPVSIVEDNICKFAKKGLTPSQIGVILRDSHGIAQVKSVTGSKILRILKAHGLAPEIPEDLYHLIKKAVAIRKHLERNRKDKDSKFRLILVESRIHRLARYYKKTKKLPPVWK</sequence>
<evidence type="ECO:0000256" key="4">
    <source>
        <dbReference type="RuleBase" id="RU003919"/>
    </source>
</evidence>
<keyword evidence="2 4" id="KW-0689">Ribosomal protein</keyword>
<dbReference type="PANTHER" id="PTHR11885:SF25">
    <property type="entry name" value="SMALL RIBOSOMAL SUBUNIT PROTEIN US15Y-RELATED"/>
    <property type="match status" value="1"/>
</dbReference>
<evidence type="ECO:0000256" key="2">
    <source>
        <dbReference type="ARBA" id="ARBA00022980"/>
    </source>
</evidence>
<dbReference type="SMART" id="SM01386">
    <property type="entry name" value="Ribosomal_S13_N"/>
    <property type="match status" value="1"/>
</dbReference>
<dbReference type="SMART" id="SM01387">
    <property type="entry name" value="Ribosomal_S15"/>
    <property type="match status" value="1"/>
</dbReference>
<dbReference type="InterPro" id="IPR023029">
    <property type="entry name" value="Ribosomal_uS15_arc_euk"/>
</dbReference>
<keyword evidence="3 4" id="KW-0687">Ribonucleoprotein</keyword>
<dbReference type="CDD" id="cd00353">
    <property type="entry name" value="Ribosomal_S15p_S13e"/>
    <property type="match status" value="1"/>
</dbReference>
<dbReference type="Gene3D" id="4.10.860.130">
    <property type="match status" value="1"/>
</dbReference>
<dbReference type="FunFam" id="4.10.860.130:FF:000001">
    <property type="entry name" value="40S ribosomal protein S13"/>
    <property type="match status" value="1"/>
</dbReference>
<dbReference type="AlphaFoldDB" id="A0AAF0TFA5"/>
<evidence type="ECO:0000313" key="7">
    <source>
        <dbReference type="Proteomes" id="UP001234989"/>
    </source>
</evidence>
<dbReference type="InterPro" id="IPR009068">
    <property type="entry name" value="uS15_NS1_RNA-bd_sf"/>
</dbReference>
<comment type="similarity">
    <text evidence="1 4">Belongs to the universal ribosomal protein uS15 family.</text>
</comment>
<dbReference type="EMBL" id="CP133612">
    <property type="protein sequence ID" value="WMV11275.1"/>
    <property type="molecule type" value="Genomic_DNA"/>
</dbReference>
<dbReference type="InterPro" id="IPR012606">
    <property type="entry name" value="Ribosomal_uS15_N"/>
</dbReference>
<dbReference type="Proteomes" id="UP001234989">
    <property type="component" value="Chromosome 1"/>
</dbReference>
<reference evidence="6" key="1">
    <citation type="submission" date="2023-08" db="EMBL/GenBank/DDBJ databases">
        <title>A de novo genome assembly of Solanum verrucosum Schlechtendal, a Mexican diploid species geographically isolated from the other diploid A-genome species in potato relatives.</title>
        <authorList>
            <person name="Hosaka K."/>
        </authorList>
    </citation>
    <scope>NUCLEOTIDE SEQUENCE</scope>
    <source>
        <tissue evidence="6">Young leaves</tissue>
    </source>
</reference>
<evidence type="ECO:0000256" key="3">
    <source>
        <dbReference type="ARBA" id="ARBA00023274"/>
    </source>
</evidence>
<keyword evidence="7" id="KW-1185">Reference proteome</keyword>
<protein>
    <recommendedName>
        <fullName evidence="5">Small ribosomal subunit protein uS15 N-terminal domain-containing protein</fullName>
    </recommendedName>
</protein>
<evidence type="ECO:0000259" key="5">
    <source>
        <dbReference type="SMART" id="SM01386"/>
    </source>
</evidence>
<proteinExistence type="inferred from homology"/>
<dbReference type="FunFam" id="1.10.287.10:FF:000003">
    <property type="entry name" value="40S ribosomal protein S13"/>
    <property type="match status" value="1"/>
</dbReference>
<dbReference type="GO" id="GO:0006412">
    <property type="term" value="P:translation"/>
    <property type="evidence" value="ECO:0007669"/>
    <property type="project" value="InterPro"/>
</dbReference>
<dbReference type="Pfam" id="PF08069">
    <property type="entry name" value="Ribosomal_S13_N"/>
    <property type="match status" value="2"/>
</dbReference>
<dbReference type="InterPro" id="IPR000589">
    <property type="entry name" value="Ribosomal_uS15"/>
</dbReference>
<dbReference type="PROSITE" id="PS00362">
    <property type="entry name" value="RIBOSOMAL_S15"/>
    <property type="match status" value="1"/>
</dbReference>
<evidence type="ECO:0000313" key="6">
    <source>
        <dbReference type="EMBL" id="WMV11275.1"/>
    </source>
</evidence>
<gene>
    <name evidence="6" type="ORF">MTR67_004660</name>
</gene>
<dbReference type="GO" id="GO:0070181">
    <property type="term" value="F:small ribosomal subunit rRNA binding"/>
    <property type="evidence" value="ECO:0007669"/>
    <property type="project" value="TreeGrafter"/>
</dbReference>
<evidence type="ECO:0000256" key="1">
    <source>
        <dbReference type="ARBA" id="ARBA00008434"/>
    </source>
</evidence>
<dbReference type="GO" id="GO:0003735">
    <property type="term" value="F:structural constituent of ribosome"/>
    <property type="evidence" value="ECO:0007669"/>
    <property type="project" value="InterPro"/>
</dbReference>
<dbReference type="GO" id="GO:0005730">
    <property type="term" value="C:nucleolus"/>
    <property type="evidence" value="ECO:0007669"/>
    <property type="project" value="TreeGrafter"/>
</dbReference>
<dbReference type="GO" id="GO:0022627">
    <property type="term" value="C:cytosolic small ribosomal subunit"/>
    <property type="evidence" value="ECO:0007669"/>
    <property type="project" value="TreeGrafter"/>
</dbReference>
<dbReference type="PANTHER" id="PTHR11885">
    <property type="entry name" value="RIBOSOMAL PROTEIN S15P/S13E"/>
    <property type="match status" value="1"/>
</dbReference>
<accession>A0AAF0TFA5</accession>